<evidence type="ECO:0000313" key="2">
    <source>
        <dbReference type="Proteomes" id="UP000076420"/>
    </source>
</evidence>
<name>A0A2C9M8Z9_BIOGL</name>
<evidence type="ECO:0000313" key="1">
    <source>
        <dbReference type="EnsemblMetazoa" id="BGLB039937-PA"/>
    </source>
</evidence>
<gene>
    <name evidence="1" type="primary">106080025</name>
</gene>
<proteinExistence type="predicted"/>
<dbReference type="InterPro" id="IPR024079">
    <property type="entry name" value="MetalloPept_cat_dom_sf"/>
</dbReference>
<reference evidence="1" key="1">
    <citation type="submission" date="2020-05" db="UniProtKB">
        <authorList>
            <consortium name="EnsemblMetazoa"/>
        </authorList>
    </citation>
    <scope>IDENTIFICATION</scope>
    <source>
        <strain evidence="1">BB02</strain>
    </source>
</reference>
<protein>
    <submittedName>
        <fullName evidence="1">Uncharacterized protein</fullName>
    </submittedName>
</protein>
<dbReference type="Gene3D" id="3.40.390.10">
    <property type="entry name" value="Collagenase (Catalytic Domain)"/>
    <property type="match status" value="1"/>
</dbReference>
<dbReference type="VEuPathDB" id="VectorBase:BGLAX_039719"/>
<dbReference type="OrthoDB" id="6132182at2759"/>
<dbReference type="KEGG" id="bgt:106080025"/>
<dbReference type="SUPFAM" id="SSF55486">
    <property type="entry name" value="Metalloproteases ('zincins'), catalytic domain"/>
    <property type="match status" value="1"/>
</dbReference>
<dbReference type="Proteomes" id="UP000076420">
    <property type="component" value="Unassembled WGS sequence"/>
</dbReference>
<dbReference type="VEuPathDB" id="VectorBase:BGLB039937"/>
<accession>A0A2C9M8Z9</accession>
<sequence>MLLFLSLLVTAALAANNPFVHDYHLSSEDIRFLQSLPKVKAGTRLPGFKYVYLEAGSHLTTVLNPAHSQLEIAGSPHTSQHAVDIAADVILKMTKYMPASMFHDLTRGTVGIFTAAEKLTIFPEMASLANGNCGTSCAGSCSHTCTFDGRKYEDIGGLTNSRAVVLDDIVLCSARDPYHHITNILVHEFGHLVHFYATTPAIKTQILNAYHAAKQHQTWQLNTYAMANEHEYWAMATATFFGVTHEGDSNTGGMNHCGASICAGVQQAREHLRQKDPALFNALSLVYTNNQPNINPGIPICPSGSVVVG</sequence>
<dbReference type="EnsemblMetazoa" id="BGLB039937-RA">
    <property type="protein sequence ID" value="BGLB039937-PA"/>
    <property type="gene ID" value="BGLB039937"/>
</dbReference>
<dbReference type="RefSeq" id="XP_013096799.2">
    <property type="nucleotide sequence ID" value="XM_013241345.2"/>
</dbReference>
<dbReference type="AlphaFoldDB" id="A0A2C9M8Z9"/>
<organism evidence="1 2">
    <name type="scientific">Biomphalaria glabrata</name>
    <name type="common">Bloodfluke planorb</name>
    <name type="synonym">Freshwater snail</name>
    <dbReference type="NCBI Taxonomy" id="6526"/>
    <lineage>
        <taxon>Eukaryota</taxon>
        <taxon>Metazoa</taxon>
        <taxon>Spiralia</taxon>
        <taxon>Lophotrochozoa</taxon>
        <taxon>Mollusca</taxon>
        <taxon>Gastropoda</taxon>
        <taxon>Heterobranchia</taxon>
        <taxon>Euthyneura</taxon>
        <taxon>Panpulmonata</taxon>
        <taxon>Hygrophila</taxon>
        <taxon>Lymnaeoidea</taxon>
        <taxon>Planorbidae</taxon>
        <taxon>Biomphalaria</taxon>
    </lineage>
</organism>
<dbReference type="GO" id="GO:0008237">
    <property type="term" value="F:metallopeptidase activity"/>
    <property type="evidence" value="ECO:0007669"/>
    <property type="project" value="InterPro"/>
</dbReference>